<organism evidence="3 4">
    <name type="scientific">Phyllosticta paracitricarpa</name>
    <dbReference type="NCBI Taxonomy" id="2016321"/>
    <lineage>
        <taxon>Eukaryota</taxon>
        <taxon>Fungi</taxon>
        <taxon>Dikarya</taxon>
        <taxon>Ascomycota</taxon>
        <taxon>Pezizomycotina</taxon>
        <taxon>Dothideomycetes</taxon>
        <taxon>Dothideomycetes incertae sedis</taxon>
        <taxon>Botryosphaeriales</taxon>
        <taxon>Phyllostictaceae</taxon>
        <taxon>Phyllosticta</taxon>
    </lineage>
</organism>
<evidence type="ECO:0000256" key="2">
    <source>
        <dbReference type="SAM" id="Phobius"/>
    </source>
</evidence>
<keyword evidence="4" id="KW-1185">Reference proteome</keyword>
<comment type="caution">
    <text evidence="3">The sequence shown here is derived from an EMBL/GenBank/DDBJ whole genome shotgun (WGS) entry which is preliminary data.</text>
</comment>
<keyword evidence="2" id="KW-0812">Transmembrane</keyword>
<name>A0ABR1NH31_9PEZI</name>
<dbReference type="Proteomes" id="UP001367316">
    <property type="component" value="Unassembled WGS sequence"/>
</dbReference>
<proteinExistence type="predicted"/>
<sequence>MERSRAILAQYALPCAPWTLWVVLVVTSFPPRLDPTPRGLLCLFPASPRSQTTTHSWLSNLENHQHAMPMDTVFEASERLAPFNTRNRGWEYSEQVGLAFPTAPLVSNNPLQPGRASYQPQLPFTTRSL</sequence>
<keyword evidence="2" id="KW-0472">Membrane</keyword>
<accession>A0ABR1NH31</accession>
<evidence type="ECO:0000313" key="3">
    <source>
        <dbReference type="EMBL" id="KAK7614496.1"/>
    </source>
</evidence>
<keyword evidence="2" id="KW-1133">Transmembrane helix</keyword>
<feature type="compositionally biased region" description="Polar residues" evidence="1">
    <location>
        <begin position="118"/>
        <end position="129"/>
    </location>
</feature>
<reference evidence="3 4" key="1">
    <citation type="submission" date="2024-04" db="EMBL/GenBank/DDBJ databases">
        <title>Phyllosticta paracitricarpa is synonymous to the EU quarantine fungus P. citricarpa based on phylogenomic analyses.</title>
        <authorList>
            <consortium name="Lawrence Berkeley National Laboratory"/>
            <person name="Van ingen-buijs V.A."/>
            <person name="Van westerhoven A.C."/>
            <person name="Haridas S."/>
            <person name="Skiadas P."/>
            <person name="Martin F."/>
            <person name="Groenewald J.Z."/>
            <person name="Crous P.W."/>
            <person name="Seidl M.F."/>
        </authorList>
    </citation>
    <scope>NUCLEOTIDE SEQUENCE [LARGE SCALE GENOMIC DNA]</scope>
    <source>
        <strain evidence="3 4">CBS 141358</strain>
    </source>
</reference>
<dbReference type="EMBL" id="JBBPBF010000004">
    <property type="protein sequence ID" value="KAK7614496.1"/>
    <property type="molecule type" value="Genomic_DNA"/>
</dbReference>
<evidence type="ECO:0000313" key="4">
    <source>
        <dbReference type="Proteomes" id="UP001367316"/>
    </source>
</evidence>
<gene>
    <name evidence="3" type="ORF">JOL62DRAFT_565241</name>
</gene>
<protein>
    <submittedName>
        <fullName evidence="3">Uncharacterized protein</fullName>
    </submittedName>
</protein>
<evidence type="ECO:0000256" key="1">
    <source>
        <dbReference type="SAM" id="MobiDB-lite"/>
    </source>
</evidence>
<feature type="region of interest" description="Disordered" evidence="1">
    <location>
        <begin position="110"/>
        <end position="129"/>
    </location>
</feature>
<feature type="transmembrane region" description="Helical" evidence="2">
    <location>
        <begin position="7"/>
        <end position="29"/>
    </location>
</feature>